<evidence type="ECO:0000256" key="2">
    <source>
        <dbReference type="ARBA" id="ARBA00022723"/>
    </source>
</evidence>
<evidence type="ECO:0000259" key="7">
    <source>
        <dbReference type="PROSITE" id="PS51272"/>
    </source>
</evidence>
<keyword evidence="5" id="KW-0411">Iron-sulfur</keyword>
<keyword evidence="6" id="KW-0732">Signal</keyword>
<dbReference type="EMBL" id="SJPJ01000001">
    <property type="protein sequence ID" value="TWT84946.1"/>
    <property type="molecule type" value="Genomic_DNA"/>
</dbReference>
<dbReference type="OrthoDB" id="615715at2"/>
<feature type="chain" id="PRO_5022698979" evidence="6">
    <location>
        <begin position="23"/>
        <end position="874"/>
    </location>
</feature>
<evidence type="ECO:0000256" key="3">
    <source>
        <dbReference type="ARBA" id="ARBA00023002"/>
    </source>
</evidence>
<accession>A0A5C5ZCQ1</accession>
<dbReference type="AlphaFoldDB" id="A0A5C5ZCQ1"/>
<dbReference type="EC" id="4.2.2.12" evidence="8"/>
<dbReference type="SUPFAM" id="SSF51905">
    <property type="entry name" value="FAD/NAD(P)-binding domain"/>
    <property type="match status" value="1"/>
</dbReference>
<sequence length="874" mass="95753" precursor="true">MIYKQLKMLPVLVLLTATIASAAEPDRADVVVIGGTPAGVAAAIAAARADKSVIIIEQTPGLGGVLSSGVLRLDDKYVESNSGVMEEFRQRVKAYHRTEMADDPLVQAHMKQDPRKVWNIAEGRAWEPHTAARVYAEMTAEHKSIATRYNEVAVDVLMEGQRVTGVVTRERDNQGNLGARHTYTGKVIIDATYEADLAEYADIPYRIGREARSKEEPHAGHIYTNYFRRVKGTLPATILPESTGVADHRSQAFTYRITAKDYGRPDHPYRMQEPPPGYDAGKYNWNATSKPIIPNGKFDLLGINWGGDLVGHGTRWVLADWEERARIEKIYRNHDLGYLYYIQTKGGSPNIGLPDDEFQDNGNFPYRLYVRQGRRIEGLYTLTESDLHKDLRGDGFRGPLLPDSVAIGVYGIDAHRVQGPDGRNEPPYGKGAAEGTLHLHDATGPYQIPYGTLVPTQHNGILFPVGISCTHVAMCSVRMEPVWSALGQAAGVAAALSIDNKQELKDVPVKRIQDELLRQRCILILYTDLPADAPAFTAAQKLSLLGAVAGPDIDDYNTAAKSKGLGSLELTAYRFRPNEPVTMGEFSQMAVNGLQVPLSITASHFTDVPRGHPAFKYIETLYDYSTQSKWPFFDFEPSKDFRTALAHPDEKLSGAQAVRILSGLLKKKVPAPSKPDANLTRGEAAQLVYQYREPGDLPDLPEAPAARVIPSVGEASTTEAVNPKTLPGIVLDDANAKLKGDWSHSTSFKPHIGHGYIFSGKKDDRTKGDGTATATFTFKAPKAGRYQLLMAYSSHETRAKNVPVTVTSGTHSKTIAVDQTVPNPCGKPFRAIGTVDLQANVETVVQITNADTIGFVILDALQLLPIKQESKSNE</sequence>
<keyword evidence="1" id="KW-0004">4Fe-4S</keyword>
<evidence type="ECO:0000313" key="9">
    <source>
        <dbReference type="Proteomes" id="UP000315010"/>
    </source>
</evidence>
<proteinExistence type="predicted"/>
<evidence type="ECO:0000256" key="4">
    <source>
        <dbReference type="ARBA" id="ARBA00023004"/>
    </source>
</evidence>
<protein>
    <submittedName>
        <fullName evidence="8">Xanthan lyase</fullName>
        <ecNumber evidence="8">4.2.2.12</ecNumber>
    </submittedName>
</protein>
<dbReference type="GO" id="GO:0051539">
    <property type="term" value="F:4 iron, 4 sulfur cluster binding"/>
    <property type="evidence" value="ECO:0007669"/>
    <property type="project" value="UniProtKB-KW"/>
</dbReference>
<reference evidence="8 9" key="1">
    <citation type="submission" date="2019-02" db="EMBL/GenBank/DDBJ databases">
        <title>Deep-cultivation of Planctomycetes and their phenomic and genomic characterization uncovers novel biology.</title>
        <authorList>
            <person name="Wiegand S."/>
            <person name="Jogler M."/>
            <person name="Boedeker C."/>
            <person name="Pinto D."/>
            <person name="Vollmers J."/>
            <person name="Rivas-Marin E."/>
            <person name="Kohn T."/>
            <person name="Peeters S.H."/>
            <person name="Heuer A."/>
            <person name="Rast P."/>
            <person name="Oberbeckmann S."/>
            <person name="Bunk B."/>
            <person name="Jeske O."/>
            <person name="Meyerdierks A."/>
            <person name="Storesund J.E."/>
            <person name="Kallscheuer N."/>
            <person name="Luecker S."/>
            <person name="Lage O.M."/>
            <person name="Pohl T."/>
            <person name="Merkel B.J."/>
            <person name="Hornburger P."/>
            <person name="Mueller R.-W."/>
            <person name="Bruemmer F."/>
            <person name="Labrenz M."/>
            <person name="Spormann A.M."/>
            <person name="Op Den Camp H."/>
            <person name="Overmann J."/>
            <person name="Amann R."/>
            <person name="Jetten M.S.M."/>
            <person name="Mascher T."/>
            <person name="Medema M.H."/>
            <person name="Devos D.P."/>
            <person name="Kaster A.-K."/>
            <person name="Ovreas L."/>
            <person name="Rohde M."/>
            <person name="Galperin M.Y."/>
            <person name="Jogler C."/>
        </authorList>
    </citation>
    <scope>NUCLEOTIDE SEQUENCE [LARGE SCALE GENOMIC DNA]</scope>
    <source>
        <strain evidence="8 9">CA13</strain>
    </source>
</reference>
<keyword evidence="8" id="KW-0456">Lyase</keyword>
<dbReference type="Proteomes" id="UP000315010">
    <property type="component" value="Unassembled WGS sequence"/>
</dbReference>
<keyword evidence="9" id="KW-1185">Reference proteome</keyword>
<dbReference type="PANTHER" id="PTHR43498">
    <property type="entry name" value="FERREDOXIN:COB-COM HETERODISULFIDE REDUCTASE SUBUNIT A"/>
    <property type="match status" value="1"/>
</dbReference>
<name>A0A5C5ZCQ1_9BACT</name>
<organism evidence="8 9">
    <name type="scientific">Novipirellula herctigrandis</name>
    <dbReference type="NCBI Taxonomy" id="2527986"/>
    <lineage>
        <taxon>Bacteria</taxon>
        <taxon>Pseudomonadati</taxon>
        <taxon>Planctomycetota</taxon>
        <taxon>Planctomycetia</taxon>
        <taxon>Pirellulales</taxon>
        <taxon>Pirellulaceae</taxon>
        <taxon>Novipirellula</taxon>
    </lineage>
</organism>
<feature type="domain" description="SLH" evidence="7">
    <location>
        <begin position="601"/>
        <end position="675"/>
    </location>
</feature>
<evidence type="ECO:0000256" key="6">
    <source>
        <dbReference type="SAM" id="SignalP"/>
    </source>
</evidence>
<evidence type="ECO:0000256" key="1">
    <source>
        <dbReference type="ARBA" id="ARBA00022485"/>
    </source>
</evidence>
<dbReference type="InterPro" id="IPR039650">
    <property type="entry name" value="HdrA-like"/>
</dbReference>
<evidence type="ECO:0000256" key="5">
    <source>
        <dbReference type="ARBA" id="ARBA00023014"/>
    </source>
</evidence>
<dbReference type="GO" id="GO:0047492">
    <property type="term" value="F:xanthan lyase activity"/>
    <property type="evidence" value="ECO:0007669"/>
    <property type="project" value="UniProtKB-EC"/>
</dbReference>
<keyword evidence="3" id="KW-0560">Oxidoreductase</keyword>
<dbReference type="Pfam" id="PF12831">
    <property type="entry name" value="FAD_oxidored"/>
    <property type="match status" value="1"/>
</dbReference>
<feature type="signal peptide" evidence="6">
    <location>
        <begin position="1"/>
        <end position="22"/>
    </location>
</feature>
<keyword evidence="4" id="KW-0408">Iron</keyword>
<dbReference type="PANTHER" id="PTHR43498:SF1">
    <property type="entry name" value="COB--COM HETERODISULFIDE REDUCTASE IRON-SULFUR SUBUNIT A"/>
    <property type="match status" value="1"/>
</dbReference>
<dbReference type="Gene3D" id="2.60.120.260">
    <property type="entry name" value="Galactose-binding domain-like"/>
    <property type="match status" value="1"/>
</dbReference>
<dbReference type="Pfam" id="PF25275">
    <property type="entry name" value="Golvesin_C"/>
    <property type="match status" value="1"/>
</dbReference>
<dbReference type="InterPro" id="IPR036188">
    <property type="entry name" value="FAD/NAD-bd_sf"/>
</dbReference>
<evidence type="ECO:0000313" key="8">
    <source>
        <dbReference type="EMBL" id="TWT84946.1"/>
    </source>
</evidence>
<dbReference type="Gene3D" id="3.50.50.60">
    <property type="entry name" value="FAD/NAD(P)-binding domain"/>
    <property type="match status" value="1"/>
</dbReference>
<gene>
    <name evidence="8" type="primary">xly_2</name>
    <name evidence="8" type="ORF">CA13_64270</name>
</gene>
<keyword evidence="2" id="KW-0479">Metal-binding</keyword>
<dbReference type="RefSeq" id="WP_146402879.1">
    <property type="nucleotide sequence ID" value="NZ_SJPJ01000001.1"/>
</dbReference>
<dbReference type="InterPro" id="IPR001119">
    <property type="entry name" value="SLH_dom"/>
</dbReference>
<dbReference type="InterPro" id="IPR033803">
    <property type="entry name" value="CBD-like_Golvesin-Xly"/>
</dbReference>
<dbReference type="GO" id="GO:0016491">
    <property type="term" value="F:oxidoreductase activity"/>
    <property type="evidence" value="ECO:0007669"/>
    <property type="project" value="UniProtKB-KW"/>
</dbReference>
<dbReference type="GO" id="GO:0046872">
    <property type="term" value="F:metal ion binding"/>
    <property type="evidence" value="ECO:0007669"/>
    <property type="project" value="UniProtKB-KW"/>
</dbReference>
<dbReference type="PROSITE" id="PS51272">
    <property type="entry name" value="SLH"/>
    <property type="match status" value="1"/>
</dbReference>
<comment type="caution">
    <text evidence="8">The sequence shown here is derived from an EMBL/GenBank/DDBJ whole genome shotgun (WGS) entry which is preliminary data.</text>
</comment>